<dbReference type="InterPro" id="IPR011042">
    <property type="entry name" value="6-blade_b-propeller_TolB-like"/>
</dbReference>
<dbReference type="GeneID" id="79305187"/>
<dbReference type="EMBL" id="JBHSZH010000001">
    <property type="protein sequence ID" value="MFC7078760.1"/>
    <property type="molecule type" value="Genomic_DNA"/>
</dbReference>
<dbReference type="RefSeq" id="WP_276282454.1">
    <property type="nucleotide sequence ID" value="NZ_CP119810.1"/>
</dbReference>
<proteinExistence type="predicted"/>
<gene>
    <name evidence="2" type="ORF">ACFQJ6_00065</name>
</gene>
<keyword evidence="1" id="KW-0472">Membrane</keyword>
<evidence type="ECO:0000256" key="1">
    <source>
        <dbReference type="SAM" id="Phobius"/>
    </source>
</evidence>
<keyword evidence="1" id="KW-0812">Transmembrane</keyword>
<dbReference type="SUPFAM" id="SSF101898">
    <property type="entry name" value="NHL repeat"/>
    <property type="match status" value="1"/>
</dbReference>
<dbReference type="Proteomes" id="UP001596407">
    <property type="component" value="Unassembled WGS sequence"/>
</dbReference>
<dbReference type="AlphaFoldDB" id="A0ABD5WH52"/>
<dbReference type="Gene3D" id="2.120.10.30">
    <property type="entry name" value="TolB, C-terminal domain"/>
    <property type="match status" value="1"/>
</dbReference>
<comment type="caution">
    <text evidence="2">The sequence shown here is derived from an EMBL/GenBank/DDBJ whole genome shotgun (WGS) entry which is preliminary data.</text>
</comment>
<name>A0ABD5WH52_9EURY</name>
<accession>A0ABD5WH52</accession>
<evidence type="ECO:0000313" key="3">
    <source>
        <dbReference type="Proteomes" id="UP001596407"/>
    </source>
</evidence>
<keyword evidence="3" id="KW-1185">Reference proteome</keyword>
<evidence type="ECO:0000313" key="2">
    <source>
        <dbReference type="EMBL" id="MFC7078760.1"/>
    </source>
</evidence>
<protein>
    <submittedName>
        <fullName evidence="2">Arylsulfotransferase (Asst)</fullName>
    </submittedName>
</protein>
<reference evidence="2 3" key="1">
    <citation type="journal article" date="2019" name="Int. J. Syst. Evol. Microbiol.">
        <title>The Global Catalogue of Microorganisms (GCM) 10K type strain sequencing project: providing services to taxonomists for standard genome sequencing and annotation.</title>
        <authorList>
            <consortium name="The Broad Institute Genomics Platform"/>
            <consortium name="The Broad Institute Genome Sequencing Center for Infectious Disease"/>
            <person name="Wu L."/>
            <person name="Ma J."/>
        </authorList>
    </citation>
    <scope>NUCLEOTIDE SEQUENCE [LARGE SCALE GENOMIC DNA]</scope>
    <source>
        <strain evidence="2 3">DT72</strain>
    </source>
</reference>
<organism evidence="2 3">
    <name type="scientific">Halorussus caseinilyticus</name>
    <dbReference type="NCBI Taxonomy" id="3034025"/>
    <lineage>
        <taxon>Archaea</taxon>
        <taxon>Methanobacteriati</taxon>
        <taxon>Methanobacteriota</taxon>
        <taxon>Stenosarchaea group</taxon>
        <taxon>Halobacteria</taxon>
        <taxon>Halobacteriales</taxon>
        <taxon>Haladaptataceae</taxon>
        <taxon>Halorussus</taxon>
    </lineage>
</organism>
<keyword evidence="1" id="KW-1133">Transmembrane helix</keyword>
<feature type="transmembrane region" description="Helical" evidence="1">
    <location>
        <begin position="417"/>
        <end position="443"/>
    </location>
</feature>
<sequence length="462" mass="51821">MGSYQTYLRVAFAFLVVVPTGGVFLTHTGSVLAAVDGDESAAENPVVHEPDELRAAENLTIVTAHYNDEKNGSLTAFAGDGDVVYETRAYQRIFDVDPVPGEAYTVTYVGSSVRPNSKCKLGPGSSLNCVRNVVERLNLSTGESERVYTYEVVTRHSHDSVHDVDRIDDSHYLVADIFHNRVFVVNTSSNVITWEWRARSEFPYSTGGPIRDWTHLNDVEYLEDQNVVMADPRNHDQVWFIHRERGLLENRTLGADDDHDTLYEQHNPDYIPEERGGPAAVIADSENNRIVEYQRENESWTRTWTWRDAKMEWPRDADRLPNGRTLITDTHSNRVFEVNRQGEIVWQVSMAKPYEAERLGTGDESAGGASATALDYESRTPGITTDDSGDANRGLGAQVYGAVRSLVPSKLYHGLKWVIPAWMGLFDVLLTALSGVSLAAWALAELYWTDRVSVRSPVRLRL</sequence>